<dbReference type="RefSeq" id="WP_318750601.1">
    <property type="nucleotide sequence ID" value="NZ_CP132508.1"/>
</dbReference>
<dbReference type="PANTHER" id="PTHR22674:SF6">
    <property type="entry name" value="NTPASE KAP FAMILY P-LOOP DOMAIN-CONTAINING PROTEIN 1"/>
    <property type="match status" value="1"/>
</dbReference>
<dbReference type="InterPro" id="IPR011646">
    <property type="entry name" value="KAP_P-loop"/>
</dbReference>
<dbReference type="PANTHER" id="PTHR22674">
    <property type="entry name" value="NTPASE, KAP FAMILY P-LOOP DOMAIN-CONTAINING 1"/>
    <property type="match status" value="1"/>
</dbReference>
<evidence type="ECO:0000313" key="3">
    <source>
        <dbReference type="Proteomes" id="UP001304683"/>
    </source>
</evidence>
<evidence type="ECO:0000313" key="2">
    <source>
        <dbReference type="EMBL" id="WPD18830.1"/>
    </source>
</evidence>
<evidence type="ECO:0000259" key="1">
    <source>
        <dbReference type="Pfam" id="PF07693"/>
    </source>
</evidence>
<keyword evidence="3" id="KW-1185">Reference proteome</keyword>
<organism evidence="2 3">
    <name type="scientific">Thermaerobacter composti</name>
    <dbReference type="NCBI Taxonomy" id="554949"/>
    <lineage>
        <taxon>Bacteria</taxon>
        <taxon>Bacillati</taxon>
        <taxon>Bacillota</taxon>
        <taxon>Clostridia</taxon>
        <taxon>Eubacteriales</taxon>
        <taxon>Clostridiales Family XVII. Incertae Sedis</taxon>
        <taxon>Thermaerobacter</taxon>
    </lineage>
</organism>
<dbReference type="Gene3D" id="3.40.50.300">
    <property type="entry name" value="P-loop containing nucleotide triphosphate hydrolases"/>
    <property type="match status" value="1"/>
</dbReference>
<proteinExistence type="predicted"/>
<dbReference type="Proteomes" id="UP001304683">
    <property type="component" value="Chromosome"/>
</dbReference>
<accession>A0ABZ0QR17</accession>
<feature type="domain" description="KAP NTPase" evidence="1">
    <location>
        <begin position="17"/>
        <end position="290"/>
    </location>
</feature>
<dbReference type="InterPro" id="IPR052754">
    <property type="entry name" value="NTPase_KAP_P-loop"/>
</dbReference>
<dbReference type="Pfam" id="PF07693">
    <property type="entry name" value="KAP_NTPase"/>
    <property type="match status" value="1"/>
</dbReference>
<name>A0ABZ0QR17_9FIRM</name>
<reference evidence="2 3" key="1">
    <citation type="submission" date="2023-08" db="EMBL/GenBank/DDBJ databases">
        <title>Genome sequence of Thermaerobacter compostii strain Ins1, a spore-forming filamentous bacterium isolated from a deep geothermal reservoir.</title>
        <authorList>
            <person name="Bregnard D."/>
            <person name="Gonzalez D."/>
            <person name="Junier P."/>
        </authorList>
    </citation>
    <scope>NUCLEOTIDE SEQUENCE [LARGE SCALE GENOMIC DNA]</scope>
    <source>
        <strain evidence="2 3">Ins1</strain>
    </source>
</reference>
<dbReference type="SUPFAM" id="SSF52540">
    <property type="entry name" value="P-loop containing nucleoside triphosphate hydrolases"/>
    <property type="match status" value="1"/>
</dbReference>
<dbReference type="EMBL" id="CP132508">
    <property type="protein sequence ID" value="WPD18830.1"/>
    <property type="molecule type" value="Genomic_DNA"/>
</dbReference>
<sequence>MIADNPIRRPEHDTLGRAPAARSFAEQILSLDASEGIVVGVLGPWGSGKTSFINLACCYLKDKGLTVIDFNPWMFSGTEQLLNHFFSELTAKLKLRKELSEVAKLVEEYAAAFSGMTPWIDLVVSVANVLRKIFGNGETDLDTRRKRVEDALLSLPQPIIVVMDDIDRLARNEIREVFKLVRLIARFPNIIYVLAFDRLMVEKALREPGISGRDYLEKILQLVVDLPAVSPDILQRQLLQAIDEALAGIDDPGPFYADAWPDIFMEVIRPLVRNMRDVRRFATTIRGTVRSLNGQIALTDVLALEAIRLFLPDVFAQLPFAVDALTTVSDSISRSDDHLKAAIDTLINANETHSGVVKSMIRRLFPAARRHIENNVYGPEWINIWLRKRRVAHKDILRLYLERVAGEGLQAFTDAERAFSVMADRKLFETYLRSLDPQRLEDVIASLEVFEDRFSKEHVVPGTIVLLNLRPELPERPRGLFDLDPRLVVGRVVYRLLRSLNDPVAVENAVRAIWPELTSLSAKLQLIDIVGYREHVGHKLVSETAAAEFERTWRSEVRAAPVTELKHEADLLRVLLVAKRYAEPDEPAPEIPDMPELTLAILRAARTEVRSVIIGSRAIRRSPRLYWDSLVEVFGDEECLRQRVNRLKASLPEESLSDEDKELLRLVDKYLEGWRPPDFDE</sequence>
<protein>
    <submittedName>
        <fullName evidence="2">P-loop NTPase fold protein</fullName>
    </submittedName>
</protein>
<gene>
    <name evidence="2" type="ORF">Q5761_10765</name>
</gene>
<dbReference type="InterPro" id="IPR027417">
    <property type="entry name" value="P-loop_NTPase"/>
</dbReference>